<accession>A0A0A9BTZ7</accession>
<name>A0A0A9BTZ7_ARUDO</name>
<reference evidence="1" key="2">
    <citation type="journal article" date="2015" name="Data Brief">
        <title>Shoot transcriptome of the giant reed, Arundo donax.</title>
        <authorList>
            <person name="Barrero R.A."/>
            <person name="Guerrero F.D."/>
            <person name="Moolhuijzen P."/>
            <person name="Goolsby J.A."/>
            <person name="Tidwell J."/>
            <person name="Bellgard S.E."/>
            <person name="Bellgard M.I."/>
        </authorList>
    </citation>
    <scope>NUCLEOTIDE SEQUENCE</scope>
    <source>
        <tissue evidence="1">Shoot tissue taken approximately 20 cm above the soil surface</tissue>
    </source>
</reference>
<dbReference type="EMBL" id="GBRH01233290">
    <property type="protein sequence ID" value="JAD64605.1"/>
    <property type="molecule type" value="Transcribed_RNA"/>
</dbReference>
<sequence>MDFTRISLDLEMLNLGDN</sequence>
<protein>
    <submittedName>
        <fullName evidence="1">Uncharacterized protein</fullName>
    </submittedName>
</protein>
<organism evidence="1">
    <name type="scientific">Arundo donax</name>
    <name type="common">Giant reed</name>
    <name type="synonym">Donax arundinaceus</name>
    <dbReference type="NCBI Taxonomy" id="35708"/>
    <lineage>
        <taxon>Eukaryota</taxon>
        <taxon>Viridiplantae</taxon>
        <taxon>Streptophyta</taxon>
        <taxon>Embryophyta</taxon>
        <taxon>Tracheophyta</taxon>
        <taxon>Spermatophyta</taxon>
        <taxon>Magnoliopsida</taxon>
        <taxon>Liliopsida</taxon>
        <taxon>Poales</taxon>
        <taxon>Poaceae</taxon>
        <taxon>PACMAD clade</taxon>
        <taxon>Arundinoideae</taxon>
        <taxon>Arundineae</taxon>
        <taxon>Arundo</taxon>
    </lineage>
</organism>
<dbReference type="AlphaFoldDB" id="A0A0A9BTZ7"/>
<proteinExistence type="predicted"/>
<reference evidence="1" key="1">
    <citation type="submission" date="2014-09" db="EMBL/GenBank/DDBJ databases">
        <authorList>
            <person name="Magalhaes I.L.F."/>
            <person name="Oliveira U."/>
            <person name="Santos F.R."/>
            <person name="Vidigal T.H.D.A."/>
            <person name="Brescovit A.D."/>
            <person name="Santos A.J."/>
        </authorList>
    </citation>
    <scope>NUCLEOTIDE SEQUENCE</scope>
    <source>
        <tissue evidence="1">Shoot tissue taken approximately 20 cm above the soil surface</tissue>
    </source>
</reference>
<evidence type="ECO:0000313" key="1">
    <source>
        <dbReference type="EMBL" id="JAD64605.1"/>
    </source>
</evidence>